<evidence type="ECO:0000313" key="3">
    <source>
        <dbReference type="EMBL" id="WXB16297.1"/>
    </source>
</evidence>
<evidence type="ECO:0008006" key="5">
    <source>
        <dbReference type="Google" id="ProtNLM"/>
    </source>
</evidence>
<evidence type="ECO:0000256" key="1">
    <source>
        <dbReference type="SAM" id="MobiDB-lite"/>
    </source>
</evidence>
<keyword evidence="4" id="KW-1185">Reference proteome</keyword>
<sequence length="359" mass="37762">MTTRRTRWSFFMALAMGSAACGTLLGDVPDGRLEPDPDGGSPPSLTPDGSAAESGDGAPSGPPGWICVLRNGVVLDLAVDDDSIYWLRRGQDHAVEACPKGGGNVRTLATLPASATPPEAIALSDKYVFWSIGDDVWRGDKKNGLEDTAPWKSPGQAGPLASANGYLIAGTHAGHIYIYSVNTGTQTAHLTGQGNVRNMAIDGATDTIYYSMRGSNDIRVSRGSGSGNPTTFATTTAPFFLTFDQNALYWAATATGGTIVEFQCLNGCARRTLASAPGDFTSLAVQSGGVYWTVNEQDTAKLRGCSNRNNPTATCPDGTSHDPPLWTGKANVSRIALDASDIYLAATFGADTYIIKRPR</sequence>
<dbReference type="EMBL" id="CP089984">
    <property type="protein sequence ID" value="WXB16297.1"/>
    <property type="molecule type" value="Genomic_DNA"/>
</dbReference>
<gene>
    <name evidence="3" type="ORF">LZC94_03255</name>
</gene>
<proteinExistence type="predicted"/>
<organism evidence="3 4">
    <name type="scientific">Pendulispora albinea</name>
    <dbReference type="NCBI Taxonomy" id="2741071"/>
    <lineage>
        <taxon>Bacteria</taxon>
        <taxon>Pseudomonadati</taxon>
        <taxon>Myxococcota</taxon>
        <taxon>Myxococcia</taxon>
        <taxon>Myxococcales</taxon>
        <taxon>Sorangiineae</taxon>
        <taxon>Pendulisporaceae</taxon>
        <taxon>Pendulispora</taxon>
    </lineage>
</organism>
<keyword evidence="2" id="KW-0732">Signal</keyword>
<feature type="chain" id="PRO_5046213407" description="DUF5050 domain-containing protein" evidence="2">
    <location>
        <begin position="21"/>
        <end position="359"/>
    </location>
</feature>
<dbReference type="Gene3D" id="2.120.10.30">
    <property type="entry name" value="TolB, C-terminal domain"/>
    <property type="match status" value="1"/>
</dbReference>
<name>A0ABZ2LZK0_9BACT</name>
<dbReference type="PROSITE" id="PS51257">
    <property type="entry name" value="PROKAR_LIPOPROTEIN"/>
    <property type="match status" value="1"/>
</dbReference>
<accession>A0ABZ2LZK0</accession>
<evidence type="ECO:0000313" key="4">
    <source>
        <dbReference type="Proteomes" id="UP001370348"/>
    </source>
</evidence>
<protein>
    <recommendedName>
        <fullName evidence="5">DUF5050 domain-containing protein</fullName>
    </recommendedName>
</protein>
<dbReference type="InterPro" id="IPR011042">
    <property type="entry name" value="6-blade_b-propeller_TolB-like"/>
</dbReference>
<dbReference type="SUPFAM" id="SSF63825">
    <property type="entry name" value="YWTD domain"/>
    <property type="match status" value="1"/>
</dbReference>
<dbReference type="Proteomes" id="UP001370348">
    <property type="component" value="Chromosome"/>
</dbReference>
<reference evidence="3 4" key="1">
    <citation type="submission" date="2021-12" db="EMBL/GenBank/DDBJ databases">
        <title>Discovery of the Pendulisporaceae a myxobacterial family with distinct sporulation behavior and unique specialized metabolism.</title>
        <authorList>
            <person name="Garcia R."/>
            <person name="Popoff A."/>
            <person name="Bader C.D."/>
            <person name="Loehr J."/>
            <person name="Walesch S."/>
            <person name="Walt C."/>
            <person name="Boldt J."/>
            <person name="Bunk B."/>
            <person name="Haeckl F.J.F.P.J."/>
            <person name="Gunesch A.P."/>
            <person name="Birkelbach J."/>
            <person name="Nuebel U."/>
            <person name="Pietschmann T."/>
            <person name="Bach T."/>
            <person name="Mueller R."/>
        </authorList>
    </citation>
    <scope>NUCLEOTIDE SEQUENCE [LARGE SCALE GENOMIC DNA]</scope>
    <source>
        <strain evidence="3 4">MSr11954</strain>
    </source>
</reference>
<feature type="region of interest" description="Disordered" evidence="1">
    <location>
        <begin position="26"/>
        <end position="59"/>
    </location>
</feature>
<dbReference type="RefSeq" id="WP_394825922.1">
    <property type="nucleotide sequence ID" value="NZ_CP089984.1"/>
</dbReference>
<feature type="signal peptide" evidence="2">
    <location>
        <begin position="1"/>
        <end position="20"/>
    </location>
</feature>
<evidence type="ECO:0000256" key="2">
    <source>
        <dbReference type="SAM" id="SignalP"/>
    </source>
</evidence>